<organism evidence="9 10">
    <name type="scientific">Dreissena polymorpha</name>
    <name type="common">Zebra mussel</name>
    <name type="synonym">Mytilus polymorpha</name>
    <dbReference type="NCBI Taxonomy" id="45954"/>
    <lineage>
        <taxon>Eukaryota</taxon>
        <taxon>Metazoa</taxon>
        <taxon>Spiralia</taxon>
        <taxon>Lophotrochozoa</taxon>
        <taxon>Mollusca</taxon>
        <taxon>Bivalvia</taxon>
        <taxon>Autobranchia</taxon>
        <taxon>Heteroconchia</taxon>
        <taxon>Euheterodonta</taxon>
        <taxon>Imparidentia</taxon>
        <taxon>Neoheterodontei</taxon>
        <taxon>Myida</taxon>
        <taxon>Dreissenoidea</taxon>
        <taxon>Dreissenidae</taxon>
        <taxon>Dreissena</taxon>
    </lineage>
</organism>
<dbReference type="GO" id="GO:0008083">
    <property type="term" value="F:growth factor activity"/>
    <property type="evidence" value="ECO:0007669"/>
    <property type="project" value="TreeGrafter"/>
</dbReference>
<keyword evidence="5" id="KW-1015">Disulfide bond</keyword>
<gene>
    <name evidence="9" type="ORF">DPMN_100978</name>
</gene>
<dbReference type="EMBL" id="JAIWYP010000003">
    <property type="protein sequence ID" value="KAH3858355.1"/>
    <property type="molecule type" value="Genomic_DNA"/>
</dbReference>
<evidence type="ECO:0000259" key="8">
    <source>
        <dbReference type="PROSITE" id="PS50041"/>
    </source>
</evidence>
<reference evidence="9" key="1">
    <citation type="journal article" date="2019" name="bioRxiv">
        <title>The Genome of the Zebra Mussel, Dreissena polymorpha: A Resource for Invasive Species Research.</title>
        <authorList>
            <person name="McCartney M.A."/>
            <person name="Auch B."/>
            <person name="Kono T."/>
            <person name="Mallez S."/>
            <person name="Zhang Y."/>
            <person name="Obille A."/>
            <person name="Becker A."/>
            <person name="Abrahante J.E."/>
            <person name="Garbe J."/>
            <person name="Badalamenti J.P."/>
            <person name="Herman A."/>
            <person name="Mangelson H."/>
            <person name="Liachko I."/>
            <person name="Sullivan S."/>
            <person name="Sone E.D."/>
            <person name="Koren S."/>
            <person name="Silverstein K.A.T."/>
            <person name="Beckman K.B."/>
            <person name="Gohl D.M."/>
        </authorList>
    </citation>
    <scope>NUCLEOTIDE SEQUENCE</scope>
    <source>
        <strain evidence="9">Duluth1</strain>
        <tissue evidence="9">Whole animal</tissue>
    </source>
</reference>
<evidence type="ECO:0000313" key="9">
    <source>
        <dbReference type="EMBL" id="KAH3858355.1"/>
    </source>
</evidence>
<evidence type="ECO:0000256" key="5">
    <source>
        <dbReference type="ARBA" id="ARBA00023157"/>
    </source>
</evidence>
<feature type="domain" description="C-type lectin" evidence="8">
    <location>
        <begin position="219"/>
        <end position="337"/>
    </location>
</feature>
<dbReference type="Proteomes" id="UP000828390">
    <property type="component" value="Unassembled WGS sequence"/>
</dbReference>
<evidence type="ECO:0000256" key="2">
    <source>
        <dbReference type="ARBA" id="ARBA00022525"/>
    </source>
</evidence>
<dbReference type="InterPro" id="IPR016186">
    <property type="entry name" value="C-type_lectin-like/link_sf"/>
</dbReference>
<evidence type="ECO:0000256" key="7">
    <source>
        <dbReference type="SAM" id="SignalP"/>
    </source>
</evidence>
<name>A0A9D4LHW8_DREPO</name>
<dbReference type="PANTHER" id="PTHR22799">
    <property type="entry name" value="TETRANECTIN-RELATED"/>
    <property type="match status" value="1"/>
</dbReference>
<dbReference type="AlphaFoldDB" id="A0A9D4LHW8"/>
<feature type="signal peptide" evidence="7">
    <location>
        <begin position="1"/>
        <end position="22"/>
    </location>
</feature>
<dbReference type="SUPFAM" id="SSF56436">
    <property type="entry name" value="C-type lectin-like"/>
    <property type="match status" value="1"/>
</dbReference>
<keyword evidence="2" id="KW-0964">Secreted</keyword>
<dbReference type="InterPro" id="IPR051663">
    <property type="entry name" value="CLec_Tetranectin-domain"/>
</dbReference>
<dbReference type="InterPro" id="IPR018378">
    <property type="entry name" value="C-type_lectin_CS"/>
</dbReference>
<dbReference type="Gene3D" id="3.10.100.10">
    <property type="entry name" value="Mannose-Binding Protein A, subunit A"/>
    <property type="match status" value="1"/>
</dbReference>
<reference evidence="9" key="2">
    <citation type="submission" date="2020-11" db="EMBL/GenBank/DDBJ databases">
        <authorList>
            <person name="McCartney M.A."/>
            <person name="Auch B."/>
            <person name="Kono T."/>
            <person name="Mallez S."/>
            <person name="Becker A."/>
            <person name="Gohl D.M."/>
            <person name="Silverstein K.A.T."/>
            <person name="Koren S."/>
            <person name="Bechman K.B."/>
            <person name="Herman A."/>
            <person name="Abrahante J.E."/>
            <person name="Garbe J."/>
        </authorList>
    </citation>
    <scope>NUCLEOTIDE SEQUENCE</scope>
    <source>
        <strain evidence="9">Duluth1</strain>
        <tissue evidence="9">Whole animal</tissue>
    </source>
</reference>
<dbReference type="InterPro" id="IPR001304">
    <property type="entry name" value="C-type_lectin-like"/>
</dbReference>
<evidence type="ECO:0000256" key="4">
    <source>
        <dbReference type="ARBA" id="ARBA00022734"/>
    </source>
</evidence>
<dbReference type="InterPro" id="IPR016187">
    <property type="entry name" value="CTDL_fold"/>
</dbReference>
<feature type="chain" id="PRO_5038867418" description="C-type lectin domain-containing protein" evidence="7">
    <location>
        <begin position="23"/>
        <end position="340"/>
    </location>
</feature>
<accession>A0A9D4LHW8</accession>
<dbReference type="OrthoDB" id="6153286at2759"/>
<evidence type="ECO:0000256" key="3">
    <source>
        <dbReference type="ARBA" id="ARBA00022729"/>
    </source>
</evidence>
<evidence type="ECO:0000256" key="6">
    <source>
        <dbReference type="SAM" id="Coils"/>
    </source>
</evidence>
<evidence type="ECO:0000256" key="1">
    <source>
        <dbReference type="ARBA" id="ARBA00004613"/>
    </source>
</evidence>
<dbReference type="PANTHER" id="PTHR22799:SF1">
    <property type="entry name" value="C-TYPE LECTIN DOMAIN FAMILY 11 MEMBER A"/>
    <property type="match status" value="1"/>
</dbReference>
<dbReference type="PROSITE" id="PS00615">
    <property type="entry name" value="C_TYPE_LECTIN_1"/>
    <property type="match status" value="1"/>
</dbReference>
<evidence type="ECO:0000313" key="10">
    <source>
        <dbReference type="Proteomes" id="UP000828390"/>
    </source>
</evidence>
<keyword evidence="6" id="KW-0175">Coiled coil</keyword>
<comment type="subcellular location">
    <subcellularLocation>
        <location evidence="1">Secreted</location>
    </subcellularLocation>
</comment>
<sequence length="340" mass="38894">MACVLNLFVLSLTLLATLSVGSRQFDVLDKKINAVHDIMEVKIEMIKEDLAMVVKNLNMSAVGEIQGTNGNVSTIQIANTMVENMKNSIQAAEDFYKVIHRGFISEKMALRKSISRIEQSMTNLQHKLENVNGDLTSKFQLLNAEINKNKDDIEKRVEKAKQYAILKSNEDCKISNIKFNGELSLLQSNFMKIVNDVKKDLADIRVISINQLTFTRHTYDNSIYFELNSTMNFSEGSRRCRQYGAHLPEVTTSGENSFLRNTFVGSRRGIRIFLGATDQLIEGHWIWEYTGQEVRYQDWNTGEPNNENGGEDCLEISYWNVRWNDARCTTNMTIVCEFNI</sequence>
<dbReference type="PROSITE" id="PS50041">
    <property type="entry name" value="C_TYPE_LECTIN_2"/>
    <property type="match status" value="1"/>
</dbReference>
<dbReference type="GO" id="GO:0005615">
    <property type="term" value="C:extracellular space"/>
    <property type="evidence" value="ECO:0007669"/>
    <property type="project" value="TreeGrafter"/>
</dbReference>
<keyword evidence="3 7" id="KW-0732">Signal</keyword>
<keyword evidence="10" id="KW-1185">Reference proteome</keyword>
<dbReference type="GO" id="GO:0030246">
    <property type="term" value="F:carbohydrate binding"/>
    <property type="evidence" value="ECO:0007669"/>
    <property type="project" value="UniProtKB-KW"/>
</dbReference>
<proteinExistence type="predicted"/>
<keyword evidence="4" id="KW-0430">Lectin</keyword>
<dbReference type="SMART" id="SM00034">
    <property type="entry name" value="CLECT"/>
    <property type="match status" value="1"/>
</dbReference>
<dbReference type="Pfam" id="PF00059">
    <property type="entry name" value="Lectin_C"/>
    <property type="match status" value="1"/>
</dbReference>
<comment type="caution">
    <text evidence="9">The sequence shown here is derived from an EMBL/GenBank/DDBJ whole genome shotgun (WGS) entry which is preliminary data.</text>
</comment>
<feature type="coiled-coil region" evidence="6">
    <location>
        <begin position="114"/>
        <end position="163"/>
    </location>
</feature>
<protein>
    <recommendedName>
        <fullName evidence="8">C-type lectin domain-containing protein</fullName>
    </recommendedName>
</protein>